<feature type="transmembrane region" description="Helical" evidence="1">
    <location>
        <begin position="165"/>
        <end position="186"/>
    </location>
</feature>
<evidence type="ECO:0000313" key="2">
    <source>
        <dbReference type="EMBL" id="TLU99268.1"/>
    </source>
</evidence>
<dbReference type="AlphaFoldDB" id="A0A5R9KT41"/>
<comment type="caution">
    <text evidence="2">The sequence shown here is derived from an EMBL/GenBank/DDBJ whole genome shotgun (WGS) entry which is preliminary data.</text>
</comment>
<feature type="transmembrane region" description="Helical" evidence="1">
    <location>
        <begin position="380"/>
        <end position="400"/>
    </location>
</feature>
<feature type="transmembrane region" description="Helical" evidence="1">
    <location>
        <begin position="318"/>
        <end position="338"/>
    </location>
</feature>
<feature type="transmembrane region" description="Helical" evidence="1">
    <location>
        <begin position="238"/>
        <end position="263"/>
    </location>
</feature>
<feature type="transmembrane region" description="Helical" evidence="1">
    <location>
        <begin position="56"/>
        <end position="74"/>
    </location>
</feature>
<feature type="transmembrane region" description="Helical" evidence="1">
    <location>
        <begin position="406"/>
        <end position="427"/>
    </location>
</feature>
<feature type="transmembrane region" description="Helical" evidence="1">
    <location>
        <begin position="350"/>
        <end position="368"/>
    </location>
</feature>
<dbReference type="OrthoDB" id="956244at2"/>
<keyword evidence="3" id="KW-1185">Reference proteome</keyword>
<evidence type="ECO:0000256" key="1">
    <source>
        <dbReference type="SAM" id="Phobius"/>
    </source>
</evidence>
<dbReference type="Proteomes" id="UP000306402">
    <property type="component" value="Unassembled WGS sequence"/>
</dbReference>
<gene>
    <name evidence="2" type="ORF">FEN17_22115</name>
</gene>
<evidence type="ECO:0000313" key="3">
    <source>
        <dbReference type="Proteomes" id="UP000306402"/>
    </source>
</evidence>
<keyword evidence="1" id="KW-1133">Transmembrane helix</keyword>
<feature type="transmembrane region" description="Helical" evidence="1">
    <location>
        <begin position="20"/>
        <end position="44"/>
    </location>
</feature>
<proteinExistence type="predicted"/>
<organism evidence="2 3">
    <name type="scientific">Dyadobacter luticola</name>
    <dbReference type="NCBI Taxonomy" id="1979387"/>
    <lineage>
        <taxon>Bacteria</taxon>
        <taxon>Pseudomonadati</taxon>
        <taxon>Bacteroidota</taxon>
        <taxon>Cytophagia</taxon>
        <taxon>Cytophagales</taxon>
        <taxon>Spirosomataceae</taxon>
        <taxon>Dyadobacter</taxon>
    </lineage>
</organism>
<keyword evidence="1" id="KW-0812">Transmembrane</keyword>
<sequence length="491" mass="57077">MNIATLRNCSLGYLLAPNIVFALAWFRPHISIPVVLCFACLFYIQFKKGPEAEEHRINVATLGWLLAAAAFWTFCTGMGGLSYQIADYFAHNAKFHDLYRNPWPTYFADKQRYACYYFGFFLIPAGISKLVGHISIPALLFWAVLGYWLVLQWLFILLKKHKRLIFFFLMLGGVGHLVKVTFYQIATSYSYHIATFYLEIWSLFDQSLWVTSQVIPILLVSSILVSDSFIKNRVQDSFFPITLCFMWAIFPSIVFVLLFSMIFINKCFGNWKDLFSLKTCIPLIVAGLAFLPIFIFLRSSDSLPVNGFIWQFEPVGEIFAEYFFGVIVDLILIFIIIKNLKNVDNLIPRWFTWCVMGLFLLISLYRIGHWNDWFVRGYNPLLAILLFTIVRSLHTLYQTGRWKKNLYYNVVVGIFALSMLIPVGHIFRALKTNVLVSNAFPDKFPFEPMRIDKYPNTYQALFQEASNPKEADQYLGKKDSFYARYLARESR</sequence>
<feature type="transmembrane region" description="Helical" evidence="1">
    <location>
        <begin position="275"/>
        <end position="297"/>
    </location>
</feature>
<accession>A0A5R9KT41</accession>
<dbReference type="RefSeq" id="WP_138367559.1">
    <property type="nucleotide sequence ID" value="NZ_VCEJ01000005.1"/>
</dbReference>
<keyword evidence="1" id="KW-0472">Membrane</keyword>
<protein>
    <submittedName>
        <fullName evidence="2">Uncharacterized protein</fullName>
    </submittedName>
</protein>
<dbReference type="EMBL" id="VCEJ01000005">
    <property type="protein sequence ID" value="TLU99268.1"/>
    <property type="molecule type" value="Genomic_DNA"/>
</dbReference>
<feature type="transmembrane region" description="Helical" evidence="1">
    <location>
        <begin position="139"/>
        <end position="158"/>
    </location>
</feature>
<name>A0A5R9KT41_9BACT</name>
<reference evidence="2 3" key="1">
    <citation type="submission" date="2019-05" db="EMBL/GenBank/DDBJ databases">
        <authorList>
            <person name="Qu J.-H."/>
        </authorList>
    </citation>
    <scope>NUCLEOTIDE SEQUENCE [LARGE SCALE GENOMIC DNA]</scope>
    <source>
        <strain evidence="2 3">T17</strain>
    </source>
</reference>